<dbReference type="EMBL" id="LAZR01001762">
    <property type="protein sequence ID" value="KKN39471.1"/>
    <property type="molecule type" value="Genomic_DNA"/>
</dbReference>
<dbReference type="AlphaFoldDB" id="A0A0F9SR79"/>
<feature type="region of interest" description="Disordered" evidence="1">
    <location>
        <begin position="1"/>
        <end position="20"/>
    </location>
</feature>
<organism evidence="2">
    <name type="scientific">marine sediment metagenome</name>
    <dbReference type="NCBI Taxonomy" id="412755"/>
    <lineage>
        <taxon>unclassified sequences</taxon>
        <taxon>metagenomes</taxon>
        <taxon>ecological metagenomes</taxon>
    </lineage>
</organism>
<protein>
    <submittedName>
        <fullName evidence="2">Uncharacterized protein</fullName>
    </submittedName>
</protein>
<comment type="caution">
    <text evidence="2">The sequence shown here is derived from an EMBL/GenBank/DDBJ whole genome shotgun (WGS) entry which is preliminary data.</text>
</comment>
<sequence>MAEVDTSARDAELARREKADAAEAARIERLKVERIEERDRLSHLPGGKLRLAAEALRFRAAGGESQYETPLGDQLPAAPDLITDPTAITLPGDDQASTVGELGQAAVDAEFAAVEDENKAALENQARAEGQAGDIRTSRDETTADIDAVREDLDTRQEDFDASIVTQMEDLKNLPAAAITEFERLRGEFDLIADASFERTDANRREALAGVMQGRSQAMEAAVQGVQGNVNNQIAQIQSNTNLTDSQKQSMISQVQLAGATSMGPIIGTSVLAFNQLAADVAVSFGEIVGNLEGVGLQVKGQLMGMQGDAFANAQVEVGRMTNQLLDIQAGADAAFANSQGQLLAIRSQAELGNNTLLAELLPALETPYLDFTAATANAAATALTIMMDNFNLKLGEFSIRMDIAALREQRGTPGWRIIQGIMEGLSVGGRAGAFLGGVGAVAGESNENPPV</sequence>
<evidence type="ECO:0000256" key="1">
    <source>
        <dbReference type="SAM" id="MobiDB-lite"/>
    </source>
</evidence>
<feature type="region of interest" description="Disordered" evidence="1">
    <location>
        <begin position="123"/>
        <end position="144"/>
    </location>
</feature>
<evidence type="ECO:0000313" key="2">
    <source>
        <dbReference type="EMBL" id="KKN39471.1"/>
    </source>
</evidence>
<gene>
    <name evidence="2" type="ORF">LCGC14_0743000</name>
</gene>
<proteinExistence type="predicted"/>
<accession>A0A0F9SR79</accession>
<name>A0A0F9SR79_9ZZZZ</name>
<reference evidence="2" key="1">
    <citation type="journal article" date="2015" name="Nature">
        <title>Complex archaea that bridge the gap between prokaryotes and eukaryotes.</title>
        <authorList>
            <person name="Spang A."/>
            <person name="Saw J.H."/>
            <person name="Jorgensen S.L."/>
            <person name="Zaremba-Niedzwiedzka K."/>
            <person name="Martijn J."/>
            <person name="Lind A.E."/>
            <person name="van Eijk R."/>
            <person name="Schleper C."/>
            <person name="Guy L."/>
            <person name="Ettema T.J."/>
        </authorList>
    </citation>
    <scope>NUCLEOTIDE SEQUENCE</scope>
</reference>